<sequence>MSVFTAVNVPRLSDFSSATAVGNGGDPPPLGKPVGPRAQCNEEGSGSGSTGEFVVVAITARKRKGNGVGKQPVRRSKRARRPPLDDASDGENSCPEWCRSDDNLPARMQQARCRGRAIWAQPNCTLLGGSCCGACVRAGADECFVAQTLVCARCTSIRNPHRQCLAEPPASATPDSGSPGVVAAPAATYGGLGEPPASATPDSGSPGVIAAPAATYGGLGDMGTRSRPLTRPSPPRPLPATTGTIREPCSRSSTPEELVAAMAVLPESTAHTLRILNAHQSRRRHENIKLNERRRIDEMGSESSSDSKDGSGTAGEEWIDGIGSRNG</sequence>
<reference evidence="2 3" key="1">
    <citation type="submission" date="2019-09" db="EMBL/GenBank/DDBJ databases">
        <title>The hologenome of the rock-dwelling lichen Lasallia pustulata.</title>
        <authorList>
            <person name="Greshake Tzovaras B."/>
            <person name="Segers F."/>
            <person name="Bicker A."/>
            <person name="Dal Grande F."/>
            <person name="Otte J."/>
            <person name="Hankeln T."/>
            <person name="Schmitt I."/>
            <person name="Ebersberger I."/>
        </authorList>
    </citation>
    <scope>NUCLEOTIDE SEQUENCE [LARGE SCALE GENOMIC DNA]</scope>
    <source>
        <strain evidence="2">A1-1</strain>
    </source>
</reference>
<organism evidence="2 3">
    <name type="scientific">Lasallia pustulata</name>
    <dbReference type="NCBI Taxonomy" id="136370"/>
    <lineage>
        <taxon>Eukaryota</taxon>
        <taxon>Fungi</taxon>
        <taxon>Dikarya</taxon>
        <taxon>Ascomycota</taxon>
        <taxon>Pezizomycotina</taxon>
        <taxon>Lecanoromycetes</taxon>
        <taxon>OSLEUM clade</taxon>
        <taxon>Umbilicariomycetidae</taxon>
        <taxon>Umbilicariales</taxon>
        <taxon>Umbilicariaceae</taxon>
        <taxon>Lasallia</taxon>
    </lineage>
</organism>
<protein>
    <submittedName>
        <fullName evidence="2">Uncharacterized protein</fullName>
    </submittedName>
</protein>
<evidence type="ECO:0000313" key="3">
    <source>
        <dbReference type="Proteomes" id="UP000324767"/>
    </source>
</evidence>
<name>A0A5M8PLL4_9LECA</name>
<proteinExistence type="predicted"/>
<feature type="region of interest" description="Disordered" evidence="1">
    <location>
        <begin position="16"/>
        <end position="99"/>
    </location>
</feature>
<feature type="region of interest" description="Disordered" evidence="1">
    <location>
        <begin position="167"/>
        <end position="255"/>
    </location>
</feature>
<gene>
    <name evidence="2" type="ORF">FRX48_05792</name>
</gene>
<dbReference type="EMBL" id="VXIT01000009">
    <property type="protein sequence ID" value="KAA6410371.1"/>
    <property type="molecule type" value="Genomic_DNA"/>
</dbReference>
<accession>A0A5M8PLL4</accession>
<feature type="compositionally biased region" description="Basic and acidic residues" evidence="1">
    <location>
        <begin position="287"/>
        <end position="298"/>
    </location>
</feature>
<evidence type="ECO:0000313" key="2">
    <source>
        <dbReference type="EMBL" id="KAA6410371.1"/>
    </source>
</evidence>
<dbReference type="Proteomes" id="UP000324767">
    <property type="component" value="Unassembled WGS sequence"/>
</dbReference>
<comment type="caution">
    <text evidence="2">The sequence shown here is derived from an EMBL/GenBank/DDBJ whole genome shotgun (WGS) entry which is preliminary data.</text>
</comment>
<feature type="compositionally biased region" description="Basic residues" evidence="1">
    <location>
        <begin position="72"/>
        <end position="81"/>
    </location>
</feature>
<evidence type="ECO:0000256" key="1">
    <source>
        <dbReference type="SAM" id="MobiDB-lite"/>
    </source>
</evidence>
<feature type="region of interest" description="Disordered" evidence="1">
    <location>
        <begin position="279"/>
        <end position="327"/>
    </location>
</feature>
<dbReference type="AlphaFoldDB" id="A0A5M8PLL4"/>